<accession>A0A2G8RZB0</accession>
<dbReference type="GO" id="GO:0006772">
    <property type="term" value="P:thiamine metabolic process"/>
    <property type="evidence" value="ECO:0007669"/>
    <property type="project" value="UniProtKB-ARBA"/>
</dbReference>
<dbReference type="SUPFAM" id="SSF48613">
    <property type="entry name" value="Heme oxygenase-like"/>
    <property type="match status" value="1"/>
</dbReference>
<reference evidence="3 4" key="1">
    <citation type="journal article" date="2015" name="Sci. Rep.">
        <title>Chromosome-level genome map provides insights into diverse defense mechanisms in the medicinal fungus Ganoderma sinense.</title>
        <authorList>
            <person name="Zhu Y."/>
            <person name="Xu J."/>
            <person name="Sun C."/>
            <person name="Zhou S."/>
            <person name="Xu H."/>
            <person name="Nelson D.R."/>
            <person name="Qian J."/>
            <person name="Song J."/>
            <person name="Luo H."/>
            <person name="Xiang L."/>
            <person name="Li Y."/>
            <person name="Xu Z."/>
            <person name="Ji A."/>
            <person name="Wang L."/>
            <person name="Lu S."/>
            <person name="Hayward A."/>
            <person name="Sun W."/>
            <person name="Li X."/>
            <person name="Schwartz D.C."/>
            <person name="Wang Y."/>
            <person name="Chen S."/>
        </authorList>
    </citation>
    <scope>NUCLEOTIDE SEQUENCE [LARGE SCALE GENOMIC DNA]</scope>
    <source>
        <strain evidence="3 4">ZZ0214-1</strain>
    </source>
</reference>
<evidence type="ECO:0000259" key="2">
    <source>
        <dbReference type="Pfam" id="PF03070"/>
    </source>
</evidence>
<evidence type="ECO:0000313" key="3">
    <source>
        <dbReference type="EMBL" id="PIL26859.1"/>
    </source>
</evidence>
<dbReference type="OrthoDB" id="2753914at2759"/>
<dbReference type="InterPro" id="IPR004305">
    <property type="entry name" value="Thiaminase-2/PQQC"/>
</dbReference>
<gene>
    <name evidence="3" type="ORF">GSI_11039</name>
</gene>
<evidence type="ECO:0000256" key="1">
    <source>
        <dbReference type="SAM" id="MobiDB-lite"/>
    </source>
</evidence>
<evidence type="ECO:0000313" key="4">
    <source>
        <dbReference type="Proteomes" id="UP000230002"/>
    </source>
</evidence>
<dbReference type="CDD" id="cd19359">
    <property type="entry name" value="TenA_C_Bt3146-like"/>
    <property type="match status" value="1"/>
</dbReference>
<dbReference type="Proteomes" id="UP000230002">
    <property type="component" value="Unassembled WGS sequence"/>
</dbReference>
<proteinExistence type="predicted"/>
<organism evidence="3 4">
    <name type="scientific">Ganoderma sinense ZZ0214-1</name>
    <dbReference type="NCBI Taxonomy" id="1077348"/>
    <lineage>
        <taxon>Eukaryota</taxon>
        <taxon>Fungi</taxon>
        <taxon>Dikarya</taxon>
        <taxon>Basidiomycota</taxon>
        <taxon>Agaricomycotina</taxon>
        <taxon>Agaricomycetes</taxon>
        <taxon>Polyporales</taxon>
        <taxon>Polyporaceae</taxon>
        <taxon>Ganoderma</taxon>
    </lineage>
</organism>
<feature type="region of interest" description="Disordered" evidence="1">
    <location>
        <begin position="314"/>
        <end position="333"/>
    </location>
</feature>
<dbReference type="InterPro" id="IPR016084">
    <property type="entry name" value="Haem_Oase-like_multi-hlx"/>
</dbReference>
<dbReference type="EMBL" id="AYKW01000035">
    <property type="protein sequence ID" value="PIL26859.1"/>
    <property type="molecule type" value="Genomic_DNA"/>
</dbReference>
<protein>
    <recommendedName>
        <fullName evidence="2">Thiaminase-2/PQQC domain-containing protein</fullName>
    </recommendedName>
</protein>
<feature type="domain" description="Thiaminase-2/PQQC" evidence="2">
    <location>
        <begin position="79"/>
        <end position="217"/>
    </location>
</feature>
<feature type="compositionally biased region" description="Basic and acidic residues" evidence="1">
    <location>
        <begin position="316"/>
        <end position="333"/>
    </location>
</feature>
<dbReference type="AlphaFoldDB" id="A0A2G8RZB0"/>
<dbReference type="Gene3D" id="1.20.910.10">
    <property type="entry name" value="Heme oxygenase-like"/>
    <property type="match status" value="1"/>
</dbReference>
<keyword evidence="4" id="KW-1185">Reference proteome</keyword>
<sequence>MVGSPRLWLPLFSVYEDSVVAARGPGADEAYDTIRKNKRSADKVIDALWNDPANQDVVVAFMTNKLCVEAAKGNADAIEAFKKYAVQDYFYLIDWFKFRVLRLATLPHDDFKLEKLKDELESVSTSLNDYVGHWYDTCIKPESQGGLGIDPGDFNVERTIGEVAYSQFLLNNARSSDWYSLHIILIGCYWGWSKIALQLYCTEDTDRSTIFFKHWIKANIDIPPKGEPQMAESARALSVFLNENQKFWASEALTAKRNEIFRMVLRLEVGLFNSAYDDVVKKRVTTPGGPIVMPVPHSGHIPTRERQWRRLLGLEAGRDSDDADEDGMRSEKI</sequence>
<name>A0A2G8RZB0_9APHY</name>
<comment type="caution">
    <text evidence="3">The sequence shown here is derived from an EMBL/GenBank/DDBJ whole genome shotgun (WGS) entry which is preliminary data.</text>
</comment>
<dbReference type="Pfam" id="PF03070">
    <property type="entry name" value="TENA_THI-4"/>
    <property type="match status" value="1"/>
</dbReference>